<gene>
    <name evidence="1" type="ORF">KC01_LOCUS36965</name>
</gene>
<organism evidence="1 2">
    <name type="scientific">Knipowitschia caucasica</name>
    <name type="common">Caucasian dwarf goby</name>
    <name type="synonym">Pomatoschistus caucasicus</name>
    <dbReference type="NCBI Taxonomy" id="637954"/>
    <lineage>
        <taxon>Eukaryota</taxon>
        <taxon>Metazoa</taxon>
        <taxon>Chordata</taxon>
        <taxon>Craniata</taxon>
        <taxon>Vertebrata</taxon>
        <taxon>Euteleostomi</taxon>
        <taxon>Actinopterygii</taxon>
        <taxon>Neopterygii</taxon>
        <taxon>Teleostei</taxon>
        <taxon>Neoteleostei</taxon>
        <taxon>Acanthomorphata</taxon>
        <taxon>Gobiaria</taxon>
        <taxon>Gobiiformes</taxon>
        <taxon>Gobioidei</taxon>
        <taxon>Gobiidae</taxon>
        <taxon>Gobiinae</taxon>
        <taxon>Knipowitschia</taxon>
    </lineage>
</organism>
<dbReference type="EMBL" id="OZ035829">
    <property type="protein sequence ID" value="CAL1610323.1"/>
    <property type="molecule type" value="Genomic_DNA"/>
</dbReference>
<name>A0AAV2MAE6_KNICA</name>
<sequence length="92" mass="10246">MCHGASQSDFMPAVSSLSQYQTFQRQHGWLQALVWLILEQRVLHICNHLPATNKTEQQVTTLSIALFSLPSGIRMGGSQRNHKSTLGRSIAV</sequence>
<evidence type="ECO:0000313" key="2">
    <source>
        <dbReference type="Proteomes" id="UP001497482"/>
    </source>
</evidence>
<keyword evidence="2" id="KW-1185">Reference proteome</keyword>
<dbReference type="AlphaFoldDB" id="A0AAV2MAE6"/>
<reference evidence="1 2" key="1">
    <citation type="submission" date="2024-04" db="EMBL/GenBank/DDBJ databases">
        <authorList>
            <person name="Waldvogel A.-M."/>
            <person name="Schoenle A."/>
        </authorList>
    </citation>
    <scope>NUCLEOTIDE SEQUENCE [LARGE SCALE GENOMIC DNA]</scope>
</reference>
<protein>
    <submittedName>
        <fullName evidence="1">Uncharacterized protein</fullName>
    </submittedName>
</protein>
<accession>A0AAV2MAE6</accession>
<proteinExistence type="predicted"/>
<evidence type="ECO:0000313" key="1">
    <source>
        <dbReference type="EMBL" id="CAL1610323.1"/>
    </source>
</evidence>
<dbReference type="Proteomes" id="UP001497482">
    <property type="component" value="Chromosome 7"/>
</dbReference>